<evidence type="ECO:0000313" key="3">
    <source>
        <dbReference type="Proteomes" id="UP000680045"/>
    </source>
</evidence>
<sequence length="62" mass="6568">MKIKLLLLTLASCLMAACGVEKQILEDILIAEVAGYDDAGDKKIKGYGRGQRSPAWGGSRSG</sequence>
<accession>A0A941J8H4</accession>
<dbReference type="Proteomes" id="UP000680045">
    <property type="component" value="Unassembled WGS sequence"/>
</dbReference>
<feature type="signal peptide" evidence="1">
    <location>
        <begin position="1"/>
        <end position="16"/>
    </location>
</feature>
<keyword evidence="1" id="KW-0732">Signal</keyword>
<dbReference type="EMBL" id="JAGTPW010000048">
    <property type="protein sequence ID" value="MBR8645721.1"/>
    <property type="molecule type" value="Genomic_DNA"/>
</dbReference>
<feature type="chain" id="PRO_5037234438" evidence="1">
    <location>
        <begin position="17"/>
        <end position="62"/>
    </location>
</feature>
<protein>
    <submittedName>
        <fullName evidence="2">Uncharacterized protein</fullName>
    </submittedName>
</protein>
<proteinExistence type="predicted"/>
<evidence type="ECO:0000256" key="1">
    <source>
        <dbReference type="SAM" id="SignalP"/>
    </source>
</evidence>
<dbReference type="AlphaFoldDB" id="A0A941J8H4"/>
<name>A0A941J8H4_9BACI</name>
<organism evidence="2 3">
    <name type="scientific">Peribacillus frigoritolerans</name>
    <dbReference type="NCBI Taxonomy" id="450367"/>
    <lineage>
        <taxon>Bacteria</taxon>
        <taxon>Bacillati</taxon>
        <taxon>Bacillota</taxon>
        <taxon>Bacilli</taxon>
        <taxon>Bacillales</taxon>
        <taxon>Bacillaceae</taxon>
        <taxon>Peribacillus</taxon>
    </lineage>
</organism>
<comment type="caution">
    <text evidence="2">The sequence shown here is derived from an EMBL/GenBank/DDBJ whole genome shotgun (WGS) entry which is preliminary data.</text>
</comment>
<dbReference type="PROSITE" id="PS51257">
    <property type="entry name" value="PROKAR_LIPOPROTEIN"/>
    <property type="match status" value="1"/>
</dbReference>
<evidence type="ECO:0000313" key="2">
    <source>
        <dbReference type="EMBL" id="MBR8645721.1"/>
    </source>
</evidence>
<reference evidence="2" key="1">
    <citation type="submission" date="2021-04" db="EMBL/GenBank/DDBJ databases">
        <title>Whole genome sequencing of Enterococci isolates from hospitalized patients.</title>
        <authorList>
            <person name="Ogoti B.M."/>
            <person name="Onyambu F.G."/>
        </authorList>
    </citation>
    <scope>NUCLEOTIDE SEQUENCE</scope>
    <source>
        <strain evidence="2">242</strain>
    </source>
</reference>
<gene>
    <name evidence="2" type="ORF">KEH51_22060</name>
</gene>